<reference evidence="1" key="1">
    <citation type="journal article" date="2014" name="Int. J. Syst. Evol. Microbiol.">
        <title>Complete genome sequence of Corynebacterium casei LMG S-19264T (=DSM 44701T), isolated from a smear-ripened cheese.</title>
        <authorList>
            <consortium name="US DOE Joint Genome Institute (JGI-PGF)"/>
            <person name="Walter F."/>
            <person name="Albersmeier A."/>
            <person name="Kalinowski J."/>
            <person name="Ruckert C."/>
        </authorList>
    </citation>
    <scope>NUCLEOTIDE SEQUENCE</scope>
    <source>
        <strain evidence="1">CGMCC 1.7086</strain>
    </source>
</reference>
<dbReference type="SUPFAM" id="SSF50985">
    <property type="entry name" value="RCC1/BLIP-II"/>
    <property type="match status" value="1"/>
</dbReference>
<dbReference type="AlphaFoldDB" id="A0A917YXI1"/>
<dbReference type="EMBL" id="BMLS01000002">
    <property type="protein sequence ID" value="GGO68206.1"/>
    <property type="molecule type" value="Genomic_DNA"/>
</dbReference>
<evidence type="ECO:0000313" key="1">
    <source>
        <dbReference type="EMBL" id="GGO68206.1"/>
    </source>
</evidence>
<accession>A0A917YXI1</accession>
<organism evidence="1 2">
    <name type="scientific">Bowmanella pacifica</name>
    <dbReference type="NCBI Taxonomy" id="502051"/>
    <lineage>
        <taxon>Bacteria</taxon>
        <taxon>Pseudomonadati</taxon>
        <taxon>Pseudomonadota</taxon>
        <taxon>Gammaproteobacteria</taxon>
        <taxon>Alteromonadales</taxon>
        <taxon>Alteromonadaceae</taxon>
        <taxon>Bowmanella</taxon>
    </lineage>
</organism>
<gene>
    <name evidence="1" type="ORF">GCM10010982_16580</name>
</gene>
<dbReference type="Proteomes" id="UP000606935">
    <property type="component" value="Unassembled WGS sequence"/>
</dbReference>
<dbReference type="InterPro" id="IPR009091">
    <property type="entry name" value="RCC1/BLIP-II"/>
</dbReference>
<protein>
    <submittedName>
        <fullName evidence="1">Uncharacterized protein</fullName>
    </submittedName>
</protein>
<dbReference type="PROSITE" id="PS51257">
    <property type="entry name" value="PROKAR_LIPOPROTEIN"/>
    <property type="match status" value="1"/>
</dbReference>
<sequence>MRFSIYMFFLSISVFLFSGCGGEGGDSRPALPLAVINEVEVSLIETIDSISLKATIKCSNCKMDSKSFKWSVNGEVVSKAESYLLDYENVNNEIRIDVSVTNEDLVSTSAFKLVFPERTQVVDIASSNYAFSALKSDGSVISWGKLPSGVDYEDVSTKHRRC</sequence>
<evidence type="ECO:0000313" key="2">
    <source>
        <dbReference type="Proteomes" id="UP000606935"/>
    </source>
</evidence>
<proteinExistence type="predicted"/>
<reference evidence="1" key="2">
    <citation type="submission" date="2020-09" db="EMBL/GenBank/DDBJ databases">
        <authorList>
            <person name="Sun Q."/>
            <person name="Zhou Y."/>
        </authorList>
    </citation>
    <scope>NUCLEOTIDE SEQUENCE</scope>
    <source>
        <strain evidence="1">CGMCC 1.7086</strain>
    </source>
</reference>
<comment type="caution">
    <text evidence="1">The sequence shown here is derived from an EMBL/GenBank/DDBJ whole genome shotgun (WGS) entry which is preliminary data.</text>
</comment>
<name>A0A917YXI1_9ALTE</name>
<keyword evidence="2" id="KW-1185">Reference proteome</keyword>